<dbReference type="AlphaFoldDB" id="A0AA36GER1"/>
<name>A0AA36GER1_9BILA</name>
<dbReference type="EMBL" id="CATQJA010002664">
    <property type="protein sequence ID" value="CAJ0582546.1"/>
    <property type="molecule type" value="Genomic_DNA"/>
</dbReference>
<feature type="chain" id="PRO_5041394582" evidence="1">
    <location>
        <begin position="17"/>
        <end position="140"/>
    </location>
</feature>
<protein>
    <submittedName>
        <fullName evidence="2">Uncharacterized protein</fullName>
    </submittedName>
</protein>
<reference evidence="2" key="1">
    <citation type="submission" date="2023-06" db="EMBL/GenBank/DDBJ databases">
        <authorList>
            <person name="Delattre M."/>
        </authorList>
    </citation>
    <scope>NUCLEOTIDE SEQUENCE</scope>
    <source>
        <strain evidence="2">AF72</strain>
    </source>
</reference>
<keyword evidence="3" id="KW-1185">Reference proteome</keyword>
<evidence type="ECO:0000313" key="2">
    <source>
        <dbReference type="EMBL" id="CAJ0582546.1"/>
    </source>
</evidence>
<dbReference type="Proteomes" id="UP001177023">
    <property type="component" value="Unassembled WGS sequence"/>
</dbReference>
<evidence type="ECO:0000256" key="1">
    <source>
        <dbReference type="SAM" id="SignalP"/>
    </source>
</evidence>
<organism evidence="2 3">
    <name type="scientific">Mesorhabditis spiculigera</name>
    <dbReference type="NCBI Taxonomy" id="96644"/>
    <lineage>
        <taxon>Eukaryota</taxon>
        <taxon>Metazoa</taxon>
        <taxon>Ecdysozoa</taxon>
        <taxon>Nematoda</taxon>
        <taxon>Chromadorea</taxon>
        <taxon>Rhabditida</taxon>
        <taxon>Rhabditina</taxon>
        <taxon>Rhabditomorpha</taxon>
        <taxon>Rhabditoidea</taxon>
        <taxon>Rhabditidae</taxon>
        <taxon>Mesorhabditinae</taxon>
        <taxon>Mesorhabditis</taxon>
    </lineage>
</organism>
<sequence>MLSVLCIVTALMIVESCSPLLKNGTLPATIGGLVSPDGSTATAVLTLDTNTPYGLAVNDTAVALLPISAQLRQLQDPRIKGDPRIVQIDPLNNGTATRLVVAVDVSGNNQEVADLLRRTFSVNDAVNKFDIELPGQSPSK</sequence>
<proteinExistence type="predicted"/>
<feature type="signal peptide" evidence="1">
    <location>
        <begin position="1"/>
        <end position="16"/>
    </location>
</feature>
<gene>
    <name evidence="2" type="ORF">MSPICULIGERA_LOCUS20676</name>
</gene>
<evidence type="ECO:0000313" key="3">
    <source>
        <dbReference type="Proteomes" id="UP001177023"/>
    </source>
</evidence>
<feature type="non-terminal residue" evidence="2">
    <location>
        <position position="1"/>
    </location>
</feature>
<comment type="caution">
    <text evidence="2">The sequence shown here is derived from an EMBL/GenBank/DDBJ whole genome shotgun (WGS) entry which is preliminary data.</text>
</comment>
<accession>A0AA36GER1</accession>
<keyword evidence="1" id="KW-0732">Signal</keyword>